<dbReference type="GO" id="GO:0019901">
    <property type="term" value="F:protein kinase binding"/>
    <property type="evidence" value="ECO:0007669"/>
    <property type="project" value="InterPro"/>
</dbReference>
<dbReference type="PANTHER" id="PTHR15615">
    <property type="match status" value="1"/>
</dbReference>
<evidence type="ECO:0008006" key="4">
    <source>
        <dbReference type="Google" id="ProtNLM"/>
    </source>
</evidence>
<name>G8ZZL7_TORDE</name>
<dbReference type="Proteomes" id="UP000005627">
    <property type="component" value="Chromosome 8"/>
</dbReference>
<dbReference type="GO" id="GO:0005634">
    <property type="term" value="C:nucleus"/>
    <property type="evidence" value="ECO:0007669"/>
    <property type="project" value="TreeGrafter"/>
</dbReference>
<dbReference type="RefSeq" id="XP_003683272.1">
    <property type="nucleotide sequence ID" value="XM_003683224.1"/>
</dbReference>
<dbReference type="InParanoid" id="G8ZZL7"/>
<dbReference type="Pfam" id="PF08613">
    <property type="entry name" value="Cyclin"/>
    <property type="match status" value="2"/>
</dbReference>
<dbReference type="FunFam" id="1.10.472.10:FF:000097">
    <property type="entry name" value="Pho85 cyclin"/>
    <property type="match status" value="1"/>
</dbReference>
<evidence type="ECO:0000313" key="3">
    <source>
        <dbReference type="Proteomes" id="UP000005627"/>
    </source>
</evidence>
<dbReference type="STRING" id="1076872.G8ZZL7"/>
<dbReference type="GO" id="GO:0000307">
    <property type="term" value="C:cyclin-dependent protein kinase holoenzyme complex"/>
    <property type="evidence" value="ECO:0007669"/>
    <property type="project" value="EnsemblFungi"/>
</dbReference>
<dbReference type="GO" id="GO:0016538">
    <property type="term" value="F:cyclin-dependent protein serine/threonine kinase regulator activity"/>
    <property type="evidence" value="ECO:0007669"/>
    <property type="project" value="TreeGrafter"/>
</dbReference>
<proteinExistence type="predicted"/>
<dbReference type="InterPro" id="IPR013922">
    <property type="entry name" value="Cyclin_PHO80-like"/>
</dbReference>
<dbReference type="HOGENOM" id="CLU_048130_1_0_1"/>
<accession>G8ZZL7</accession>
<dbReference type="OrthoDB" id="1060854at2759"/>
<dbReference type="eggNOG" id="KOG1674">
    <property type="taxonomic scope" value="Eukaryota"/>
</dbReference>
<keyword evidence="3" id="KW-1185">Reference proteome</keyword>
<evidence type="ECO:0000256" key="1">
    <source>
        <dbReference type="SAM" id="MobiDB-lite"/>
    </source>
</evidence>
<dbReference type="AlphaFoldDB" id="G8ZZL7"/>
<dbReference type="GO" id="GO:0005979">
    <property type="term" value="P:regulation of glycogen biosynthetic process"/>
    <property type="evidence" value="ECO:0007669"/>
    <property type="project" value="EnsemblFungi"/>
</dbReference>
<dbReference type="Gene3D" id="1.10.472.10">
    <property type="entry name" value="Cyclin-like"/>
    <property type="match status" value="1"/>
</dbReference>
<feature type="region of interest" description="Disordered" evidence="1">
    <location>
        <begin position="19"/>
        <end position="133"/>
    </location>
</feature>
<dbReference type="GeneID" id="11501225"/>
<reference evidence="2 3" key="1">
    <citation type="journal article" date="2011" name="Proc. Natl. Acad. Sci. U.S.A.">
        <title>Evolutionary erosion of yeast sex chromosomes by mating-type switching accidents.</title>
        <authorList>
            <person name="Gordon J.L."/>
            <person name="Armisen D."/>
            <person name="Proux-Wera E."/>
            <person name="Oheigeartaigh S.S."/>
            <person name="Byrne K.P."/>
            <person name="Wolfe K.H."/>
        </authorList>
    </citation>
    <scope>NUCLEOTIDE SEQUENCE [LARGE SCALE GENOMIC DNA]</scope>
    <source>
        <strain evidence="3">ATCC 10662 / CBS 1146 / NBRC 0425 / NCYC 2629 / NRRL Y-866</strain>
    </source>
</reference>
<organism evidence="2 3">
    <name type="scientific">Torulaspora delbrueckii</name>
    <name type="common">Yeast</name>
    <name type="synonym">Candida colliculosa</name>
    <dbReference type="NCBI Taxonomy" id="4950"/>
    <lineage>
        <taxon>Eukaryota</taxon>
        <taxon>Fungi</taxon>
        <taxon>Dikarya</taxon>
        <taxon>Ascomycota</taxon>
        <taxon>Saccharomycotina</taxon>
        <taxon>Saccharomycetes</taxon>
        <taxon>Saccharomycetales</taxon>
        <taxon>Saccharomycetaceae</taxon>
        <taxon>Torulaspora</taxon>
    </lineage>
</organism>
<dbReference type="PANTHER" id="PTHR15615:SF94">
    <property type="entry name" value="PHO85 CYCLIN-6-RELATED"/>
    <property type="match status" value="1"/>
</dbReference>
<evidence type="ECO:0000313" key="2">
    <source>
        <dbReference type="EMBL" id="CCE94061.1"/>
    </source>
</evidence>
<dbReference type="EMBL" id="HE616749">
    <property type="protein sequence ID" value="CCE94061.1"/>
    <property type="molecule type" value="Genomic_DNA"/>
</dbReference>
<dbReference type="GO" id="GO:0005981">
    <property type="term" value="P:regulation of glycogen catabolic process"/>
    <property type="evidence" value="ECO:0007669"/>
    <property type="project" value="EnsemblFungi"/>
</dbReference>
<dbReference type="FunCoup" id="G8ZZL7">
    <property type="interactions" value="134"/>
</dbReference>
<protein>
    <recommendedName>
        <fullName evidence="4">Cyclin</fullName>
    </recommendedName>
</protein>
<sequence length="363" mass="41218">MYNGSSTSTGAINIPKCDRRTSVCDESPENGDSIVTKVDSGGANRVPQQRTGGRVVTTEEDVCSSQSSSSPRRNLVGFSVPQPPTMLSSIRHYRSEDEDEDDSEHIIDSDDSSWVRPYDHGTTRTEPIMPVSRDKPSEEVLDIATFPTEKLLEMLTALLDKIIKSNDRLASSNPTLNQERELMNNNNVYLNSVLSFRGKHIPQISLEHYFQRIQKYCPTTNDVFLSLLVYFDRISKRCNSNNNDTTNDNDLQYDMPAKQQQQTQQTQQQQAFVMDSHNIHRLLIAGVTVSTKFFSDFFYSNSRYARVGGISLQELNHLELQFLVLCDFELLISVNELQRYADLLYKFWHNSAMVETASPSGET</sequence>
<gene>
    <name evidence="2" type="primary">TDEL0H02020</name>
    <name evidence="2" type="ORF">TDEL_0H02020</name>
</gene>
<dbReference type="CDD" id="cd20558">
    <property type="entry name" value="CYCLIN_ScPCL7-like"/>
    <property type="match status" value="1"/>
</dbReference>
<dbReference type="KEGG" id="tdl:TDEL_0H02020"/>